<dbReference type="GO" id="GO:0008610">
    <property type="term" value="P:lipid biosynthetic process"/>
    <property type="evidence" value="ECO:0007669"/>
    <property type="project" value="InterPro"/>
</dbReference>
<dbReference type="GO" id="GO:0005506">
    <property type="term" value="F:iron ion binding"/>
    <property type="evidence" value="ECO:0007669"/>
    <property type="project" value="InterPro"/>
</dbReference>
<feature type="transmembrane region" description="Helical" evidence="5">
    <location>
        <begin position="98"/>
        <end position="122"/>
    </location>
</feature>
<dbReference type="Pfam" id="PF04116">
    <property type="entry name" value="FA_hydroxylase"/>
    <property type="match status" value="1"/>
</dbReference>
<evidence type="ECO:0000256" key="1">
    <source>
        <dbReference type="ARBA" id="ARBA00004370"/>
    </source>
</evidence>
<keyword evidence="8" id="KW-1185">Reference proteome</keyword>
<dbReference type="STRING" id="105984.A0A427Y5I3"/>
<dbReference type="Proteomes" id="UP000279236">
    <property type="component" value="Unassembled WGS sequence"/>
</dbReference>
<evidence type="ECO:0000256" key="4">
    <source>
        <dbReference type="ARBA" id="ARBA00023136"/>
    </source>
</evidence>
<sequence>MATGAQVELTNDSDPVVDQQDLAHSAGANGATTVAGKYVGKEHKWARPPSSRWNHEHLYQTLPIAGAIGLTWLFNTVYGPTFYPWLNAHYTPFEINCWWTLALTSGFYWAVGLVFMALDMVPFLHARVAQYKLQPRKITWSEYAQVCGIVARNQLCVNLPLTAASAYFMPRPTDLPLPGLGWTAVVYVVCLGFEEAGFYLVHRAVHSKRLYAKVHKMHHRFSAPVAFASTYCTVAEHLSSNLLPIVLGVGLINAHWSLTIMFFCSLELGTLATHSDYNIPGLSDALQHDWHHYSFTENFGPTGVIDEWLGTNSNYKVWLGELQRRDKDTPGWYTRARMELAQKTQ</sequence>
<dbReference type="RefSeq" id="XP_028479134.1">
    <property type="nucleotide sequence ID" value="XM_028620162.1"/>
</dbReference>
<reference evidence="7 8" key="1">
    <citation type="submission" date="2018-11" db="EMBL/GenBank/DDBJ databases">
        <title>Genome sequence of Apiotrichum porosum DSM 27194.</title>
        <authorList>
            <person name="Aliyu H."/>
            <person name="Gorte O."/>
            <person name="Ochsenreither K."/>
        </authorList>
    </citation>
    <scope>NUCLEOTIDE SEQUENCE [LARGE SCALE GENOMIC DNA]</scope>
    <source>
        <strain evidence="7 8">DSM 27194</strain>
    </source>
</reference>
<evidence type="ECO:0000256" key="5">
    <source>
        <dbReference type="SAM" id="Phobius"/>
    </source>
</evidence>
<keyword evidence="2 5" id="KW-0812">Transmembrane</keyword>
<dbReference type="InterPro" id="IPR006694">
    <property type="entry name" value="Fatty_acid_hydroxylase"/>
</dbReference>
<dbReference type="EMBL" id="RSCE01000002">
    <property type="protein sequence ID" value="RSH86349.1"/>
    <property type="molecule type" value="Genomic_DNA"/>
</dbReference>
<dbReference type="OrthoDB" id="408954at2759"/>
<proteinExistence type="predicted"/>
<keyword evidence="4 5" id="KW-0472">Membrane</keyword>
<evidence type="ECO:0000313" key="8">
    <source>
        <dbReference type="Proteomes" id="UP000279236"/>
    </source>
</evidence>
<evidence type="ECO:0000259" key="6">
    <source>
        <dbReference type="Pfam" id="PF04116"/>
    </source>
</evidence>
<feature type="domain" description="Fatty acid hydroxylase" evidence="6">
    <location>
        <begin position="188"/>
        <end position="311"/>
    </location>
</feature>
<dbReference type="GO" id="GO:0016020">
    <property type="term" value="C:membrane"/>
    <property type="evidence" value="ECO:0007669"/>
    <property type="project" value="UniProtKB-SubCell"/>
</dbReference>
<feature type="transmembrane region" description="Helical" evidence="5">
    <location>
        <begin position="57"/>
        <end position="78"/>
    </location>
</feature>
<evidence type="ECO:0000313" key="7">
    <source>
        <dbReference type="EMBL" id="RSH86349.1"/>
    </source>
</evidence>
<evidence type="ECO:0000256" key="3">
    <source>
        <dbReference type="ARBA" id="ARBA00022989"/>
    </source>
</evidence>
<dbReference type="PANTHER" id="PTHR11863">
    <property type="entry name" value="STEROL DESATURASE"/>
    <property type="match status" value="1"/>
</dbReference>
<dbReference type="InterPro" id="IPR050307">
    <property type="entry name" value="Sterol_Desaturase_Related"/>
</dbReference>
<accession>A0A427Y5I3</accession>
<name>A0A427Y5I3_9TREE</name>
<protein>
    <recommendedName>
        <fullName evidence="6">Fatty acid hydroxylase domain-containing protein</fullName>
    </recommendedName>
</protein>
<keyword evidence="3 5" id="KW-1133">Transmembrane helix</keyword>
<gene>
    <name evidence="7" type="ORF">EHS24_004596</name>
</gene>
<dbReference type="GO" id="GO:0016491">
    <property type="term" value="F:oxidoreductase activity"/>
    <property type="evidence" value="ECO:0007669"/>
    <property type="project" value="InterPro"/>
</dbReference>
<feature type="transmembrane region" description="Helical" evidence="5">
    <location>
        <begin position="180"/>
        <end position="201"/>
    </location>
</feature>
<comment type="subcellular location">
    <subcellularLocation>
        <location evidence="1">Membrane</location>
    </subcellularLocation>
</comment>
<comment type="caution">
    <text evidence="7">The sequence shown here is derived from an EMBL/GenBank/DDBJ whole genome shotgun (WGS) entry which is preliminary data.</text>
</comment>
<organism evidence="7 8">
    <name type="scientific">Apiotrichum porosum</name>
    <dbReference type="NCBI Taxonomy" id="105984"/>
    <lineage>
        <taxon>Eukaryota</taxon>
        <taxon>Fungi</taxon>
        <taxon>Dikarya</taxon>
        <taxon>Basidiomycota</taxon>
        <taxon>Agaricomycotina</taxon>
        <taxon>Tremellomycetes</taxon>
        <taxon>Trichosporonales</taxon>
        <taxon>Trichosporonaceae</taxon>
        <taxon>Apiotrichum</taxon>
    </lineage>
</organism>
<dbReference type="GeneID" id="39589139"/>
<evidence type="ECO:0000256" key="2">
    <source>
        <dbReference type="ARBA" id="ARBA00022692"/>
    </source>
</evidence>
<dbReference type="AlphaFoldDB" id="A0A427Y5I3"/>